<accession>A0A6A3BKB1</accession>
<evidence type="ECO:0000313" key="3">
    <source>
        <dbReference type="EMBL" id="KAE8717426.1"/>
    </source>
</evidence>
<dbReference type="AlphaFoldDB" id="A0A6A3BKB1"/>
<reference evidence="3" key="1">
    <citation type="submission" date="2019-09" db="EMBL/GenBank/DDBJ databases">
        <title>Draft genome information of white flower Hibiscus syriacus.</title>
        <authorList>
            <person name="Kim Y.-M."/>
        </authorList>
    </citation>
    <scope>NUCLEOTIDE SEQUENCE [LARGE SCALE GENOMIC DNA]</scope>
    <source>
        <strain evidence="3">YM2019G1</strain>
    </source>
</reference>
<keyword evidence="4" id="KW-1185">Reference proteome</keyword>
<keyword evidence="2" id="KW-0663">Pyridoxal phosphate</keyword>
<protein>
    <submittedName>
        <fullName evidence="3">Uncharacterized protein</fullName>
    </submittedName>
</protein>
<dbReference type="PANTHER" id="PTHR45688:SF13">
    <property type="entry name" value="ALANINE--GLYOXYLATE AMINOTRANSFERASE 2-LIKE"/>
    <property type="match status" value="1"/>
</dbReference>
<comment type="caution">
    <text evidence="3">The sequence shown here is derived from an EMBL/GenBank/DDBJ whole genome shotgun (WGS) entry which is preliminary data.</text>
</comment>
<dbReference type="Proteomes" id="UP000436088">
    <property type="component" value="Unassembled WGS sequence"/>
</dbReference>
<dbReference type="Pfam" id="PF00202">
    <property type="entry name" value="Aminotran_3"/>
    <property type="match status" value="1"/>
</dbReference>
<dbReference type="Gene3D" id="3.90.1150.10">
    <property type="entry name" value="Aspartate Aminotransferase, domain 1"/>
    <property type="match status" value="1"/>
</dbReference>
<gene>
    <name evidence="3" type="ORF">F3Y22_tig00110045pilonHSYRG00036</name>
</gene>
<dbReference type="InterPro" id="IPR005814">
    <property type="entry name" value="Aminotrans_3"/>
</dbReference>
<dbReference type="InterPro" id="IPR015422">
    <property type="entry name" value="PyrdxlP-dep_Trfase_small"/>
</dbReference>
<evidence type="ECO:0000256" key="2">
    <source>
        <dbReference type="ARBA" id="ARBA00022898"/>
    </source>
</evidence>
<organism evidence="3 4">
    <name type="scientific">Hibiscus syriacus</name>
    <name type="common">Rose of Sharon</name>
    <dbReference type="NCBI Taxonomy" id="106335"/>
    <lineage>
        <taxon>Eukaryota</taxon>
        <taxon>Viridiplantae</taxon>
        <taxon>Streptophyta</taxon>
        <taxon>Embryophyta</taxon>
        <taxon>Tracheophyta</taxon>
        <taxon>Spermatophyta</taxon>
        <taxon>Magnoliopsida</taxon>
        <taxon>eudicotyledons</taxon>
        <taxon>Gunneridae</taxon>
        <taxon>Pentapetalae</taxon>
        <taxon>rosids</taxon>
        <taxon>malvids</taxon>
        <taxon>Malvales</taxon>
        <taxon>Malvaceae</taxon>
        <taxon>Malvoideae</taxon>
        <taxon>Hibiscus</taxon>
    </lineage>
</organism>
<sequence>MNDAARTGIIVPTENTMPEAAGALKGFFICKCTQTNSRMAVRNAPATRPTKPGIRNGIPLGAVEKVLTRRSYFNTFGGNPVCTAAGSAVLKVIQKEKLQENAHVVGSHLNHRLHKGKKIDAWS</sequence>
<evidence type="ECO:0000313" key="4">
    <source>
        <dbReference type="Proteomes" id="UP000436088"/>
    </source>
</evidence>
<dbReference type="GO" id="GO:0008483">
    <property type="term" value="F:transaminase activity"/>
    <property type="evidence" value="ECO:0007669"/>
    <property type="project" value="InterPro"/>
</dbReference>
<dbReference type="Gene3D" id="3.40.640.10">
    <property type="entry name" value="Type I PLP-dependent aspartate aminotransferase-like (Major domain)"/>
    <property type="match status" value="1"/>
</dbReference>
<dbReference type="SUPFAM" id="SSF53383">
    <property type="entry name" value="PLP-dependent transferases"/>
    <property type="match status" value="1"/>
</dbReference>
<dbReference type="GO" id="GO:0030170">
    <property type="term" value="F:pyridoxal phosphate binding"/>
    <property type="evidence" value="ECO:0007669"/>
    <property type="project" value="InterPro"/>
</dbReference>
<comment type="similarity">
    <text evidence="1">Belongs to the class-III pyridoxal-phosphate-dependent aminotransferase family.</text>
</comment>
<proteinExistence type="inferred from homology"/>
<dbReference type="PANTHER" id="PTHR45688">
    <property type="match status" value="1"/>
</dbReference>
<dbReference type="InterPro" id="IPR015424">
    <property type="entry name" value="PyrdxlP-dep_Trfase"/>
</dbReference>
<dbReference type="InterPro" id="IPR015421">
    <property type="entry name" value="PyrdxlP-dep_Trfase_major"/>
</dbReference>
<name>A0A6A3BKB1_HIBSY</name>
<dbReference type="EMBL" id="VEPZ02000824">
    <property type="protein sequence ID" value="KAE8717426.1"/>
    <property type="molecule type" value="Genomic_DNA"/>
</dbReference>
<dbReference type="GO" id="GO:0005739">
    <property type="term" value="C:mitochondrion"/>
    <property type="evidence" value="ECO:0007669"/>
    <property type="project" value="TreeGrafter"/>
</dbReference>
<evidence type="ECO:0000256" key="1">
    <source>
        <dbReference type="ARBA" id="ARBA00008954"/>
    </source>
</evidence>